<reference evidence="2 3" key="1">
    <citation type="submission" date="2008-07" db="EMBL/GenBank/DDBJ databases">
        <authorList>
            <person name="El-Sayed N."/>
            <person name="Caler E."/>
            <person name="Inman J."/>
            <person name="Amedeo P."/>
            <person name="Hass B."/>
            <person name="Wortman J."/>
        </authorList>
    </citation>
    <scope>NUCLEOTIDE SEQUENCE [LARGE SCALE GENOMIC DNA]</scope>
    <source>
        <strain evidence="3">ATCC 50983 / TXsc</strain>
    </source>
</reference>
<proteinExistence type="predicted"/>
<feature type="region of interest" description="Disordered" evidence="1">
    <location>
        <begin position="1"/>
        <end position="30"/>
    </location>
</feature>
<evidence type="ECO:0000256" key="1">
    <source>
        <dbReference type="SAM" id="MobiDB-lite"/>
    </source>
</evidence>
<keyword evidence="3" id="KW-1185">Reference proteome</keyword>
<dbReference type="InParanoid" id="C5KPL2"/>
<organism evidence="3">
    <name type="scientific">Perkinsus marinus (strain ATCC 50983 / TXsc)</name>
    <dbReference type="NCBI Taxonomy" id="423536"/>
    <lineage>
        <taxon>Eukaryota</taxon>
        <taxon>Sar</taxon>
        <taxon>Alveolata</taxon>
        <taxon>Perkinsozoa</taxon>
        <taxon>Perkinsea</taxon>
        <taxon>Perkinsida</taxon>
        <taxon>Perkinsidae</taxon>
        <taxon>Perkinsus</taxon>
    </lineage>
</organism>
<dbReference type="RefSeq" id="XP_002781793.1">
    <property type="nucleotide sequence ID" value="XM_002781747.1"/>
</dbReference>
<accession>C5KPL2</accession>
<feature type="non-terminal residue" evidence="2">
    <location>
        <position position="121"/>
    </location>
</feature>
<dbReference type="EMBL" id="GG675133">
    <property type="protein sequence ID" value="EER13588.1"/>
    <property type="molecule type" value="Genomic_DNA"/>
</dbReference>
<protein>
    <submittedName>
        <fullName evidence="2">Uncharacterized protein</fullName>
    </submittedName>
</protein>
<dbReference type="AlphaFoldDB" id="C5KPL2"/>
<name>C5KPL2_PERM5</name>
<evidence type="ECO:0000313" key="3">
    <source>
        <dbReference type="Proteomes" id="UP000007800"/>
    </source>
</evidence>
<sequence>TTSDHPVQPHSQSLSKAPAPQHVTSFVHQVPHEDHNTTASILPSHLHILATVQDLGWITLYLTYDAVKKTKCFTVEIKKGTIRPMNVAEYKRYGRLHTRMANCPKQDLEDSVNIWHKWQQA</sequence>
<dbReference type="Proteomes" id="UP000007800">
    <property type="component" value="Unassembled WGS sequence"/>
</dbReference>
<gene>
    <name evidence="2" type="ORF">Pmar_PMAR003802</name>
</gene>
<feature type="non-terminal residue" evidence="2">
    <location>
        <position position="1"/>
    </location>
</feature>
<evidence type="ECO:0000313" key="2">
    <source>
        <dbReference type="EMBL" id="EER13588.1"/>
    </source>
</evidence>
<feature type="compositionally biased region" description="Polar residues" evidence="1">
    <location>
        <begin position="1"/>
        <end position="15"/>
    </location>
</feature>
<dbReference type="GeneID" id="9042558"/>
<dbReference type="OrthoDB" id="10436315at2759"/>